<feature type="domain" description="Beta-lactamase-related" evidence="2">
    <location>
        <begin position="16"/>
        <end position="339"/>
    </location>
</feature>
<evidence type="ECO:0000313" key="4">
    <source>
        <dbReference type="EMBL" id="MDR6724096.1"/>
    </source>
</evidence>
<feature type="domain" description="Peptidase S12 Pab87-related C-terminal" evidence="3">
    <location>
        <begin position="401"/>
        <end position="497"/>
    </location>
</feature>
<dbReference type="Pfam" id="PF00144">
    <property type="entry name" value="Beta-lactamase"/>
    <property type="match status" value="1"/>
</dbReference>
<feature type="compositionally biased region" description="Basic and acidic residues" evidence="1">
    <location>
        <begin position="390"/>
        <end position="401"/>
    </location>
</feature>
<feature type="region of interest" description="Disordered" evidence="1">
    <location>
        <begin position="368"/>
        <end position="402"/>
    </location>
</feature>
<dbReference type="InterPro" id="IPR012338">
    <property type="entry name" value="Beta-lactam/transpept-like"/>
</dbReference>
<dbReference type="EMBL" id="JAVDTR010000006">
    <property type="protein sequence ID" value="MDR6724096.1"/>
    <property type="molecule type" value="Genomic_DNA"/>
</dbReference>
<dbReference type="PANTHER" id="PTHR46825">
    <property type="entry name" value="D-ALANYL-D-ALANINE-CARBOXYPEPTIDASE/ENDOPEPTIDASE AMPH"/>
    <property type="match status" value="1"/>
</dbReference>
<accession>A0AAP5H531</accession>
<feature type="compositionally biased region" description="Acidic residues" evidence="1">
    <location>
        <begin position="369"/>
        <end position="380"/>
    </location>
</feature>
<dbReference type="AlphaFoldDB" id="A0AAP5H531"/>
<evidence type="ECO:0000313" key="5">
    <source>
        <dbReference type="Proteomes" id="UP001254832"/>
    </source>
</evidence>
<dbReference type="RefSeq" id="WP_056699659.1">
    <property type="nucleotide sequence ID" value="NZ_JAVDTR010000006.1"/>
</dbReference>
<dbReference type="PANTHER" id="PTHR46825:SF15">
    <property type="entry name" value="BETA-LACTAMASE-RELATED DOMAIN-CONTAINING PROTEIN"/>
    <property type="match status" value="1"/>
</dbReference>
<dbReference type="InterPro" id="IPR021860">
    <property type="entry name" value="Peptidase_S12_Pab87-rel_C"/>
</dbReference>
<sequence length="511" mass="57933">MTTTDLHSLLEGLDVFVEEQMKHWKGVGAAVAVVHKNEVVWQKGYGYRDLEAKLDVTPNTLFAIGSSTKAFTAATAAILVDQNQLNWDTPIVQYMPDFKMFDPVTTERLTIRDILCHRSGLPRHEMAWYNSPRSREELVLRLRYLEPNEDFRNKWQYQNMMYMTAGYLVGQIKGTSWESVLEDSLLRPLGMNSSVLSVDLMQLQPEYALPYMEKDEHHIRIPYRNIDTIGPAGSINSNLIDMITWLKFQLNQGQHDGRSLISMEEMQTMHSPHMPCDSSFRSEEVPISTYGLGWIIESYRGHRMIHHGGGIDGFTSQVAFLPDEQIGVVVLCNSNGSVVPYTVSYHIIDRLLELEPTDWSDRLTKLIDGEDTQPEGESEATEGTASVGSEHQETTDFEKTEVQPFDRPASAYTGVYTHLGYGDILIESTTEGGLRATFNNLDMSMQYIGNETFDVELVQQGQEQKLPFTFTLDDQNHTHSLKIPLLMEPNTNEVTFTKTKTKANVNAKSEV</sequence>
<dbReference type="Gene3D" id="3.40.710.10">
    <property type="entry name" value="DD-peptidase/beta-lactamase superfamily"/>
    <property type="match status" value="1"/>
</dbReference>
<gene>
    <name evidence="4" type="ORF">J2W91_002558</name>
</gene>
<dbReference type="InterPro" id="IPR050491">
    <property type="entry name" value="AmpC-like"/>
</dbReference>
<dbReference type="Proteomes" id="UP001254832">
    <property type="component" value="Unassembled WGS sequence"/>
</dbReference>
<dbReference type="SUPFAM" id="SSF56601">
    <property type="entry name" value="beta-lactamase/transpeptidase-like"/>
    <property type="match status" value="1"/>
</dbReference>
<organism evidence="4 5">
    <name type="scientific">Paenibacillus amylolyticus</name>
    <dbReference type="NCBI Taxonomy" id="1451"/>
    <lineage>
        <taxon>Bacteria</taxon>
        <taxon>Bacillati</taxon>
        <taxon>Bacillota</taxon>
        <taxon>Bacilli</taxon>
        <taxon>Bacillales</taxon>
        <taxon>Paenibacillaceae</taxon>
        <taxon>Paenibacillus</taxon>
    </lineage>
</organism>
<evidence type="ECO:0000259" key="3">
    <source>
        <dbReference type="Pfam" id="PF11954"/>
    </source>
</evidence>
<comment type="caution">
    <text evidence="4">The sequence shown here is derived from an EMBL/GenBank/DDBJ whole genome shotgun (WGS) entry which is preliminary data.</text>
</comment>
<evidence type="ECO:0000256" key="1">
    <source>
        <dbReference type="SAM" id="MobiDB-lite"/>
    </source>
</evidence>
<proteinExistence type="predicted"/>
<protein>
    <submittedName>
        <fullName evidence="4">CubicO group peptidase (Beta-lactamase class C family)</fullName>
    </submittedName>
</protein>
<reference evidence="4" key="1">
    <citation type="submission" date="2023-07" db="EMBL/GenBank/DDBJ databases">
        <title>Sorghum-associated microbial communities from plants grown in Nebraska, USA.</title>
        <authorList>
            <person name="Schachtman D."/>
        </authorList>
    </citation>
    <scope>NUCLEOTIDE SEQUENCE</scope>
    <source>
        <strain evidence="4">BE80</strain>
    </source>
</reference>
<evidence type="ECO:0000259" key="2">
    <source>
        <dbReference type="Pfam" id="PF00144"/>
    </source>
</evidence>
<dbReference type="InterPro" id="IPR001466">
    <property type="entry name" value="Beta-lactam-related"/>
</dbReference>
<name>A0AAP5H531_PAEAM</name>
<dbReference type="Pfam" id="PF11954">
    <property type="entry name" value="DUF3471"/>
    <property type="match status" value="1"/>
</dbReference>
<dbReference type="Gene3D" id="2.40.128.600">
    <property type="match status" value="1"/>
</dbReference>